<evidence type="ECO:0000313" key="12">
    <source>
        <dbReference type="Proteomes" id="UP000284057"/>
    </source>
</evidence>
<reference evidence="11 12" key="1">
    <citation type="submission" date="2018-09" db="EMBL/GenBank/DDBJ databases">
        <title>Isolation, diversity and antifungal activity of actinobacteria from wheat.</title>
        <authorList>
            <person name="Han C."/>
        </authorList>
    </citation>
    <scope>NUCLEOTIDE SEQUENCE [LARGE SCALE GENOMIC DNA]</scope>
    <source>
        <strain evidence="11 12">NEAU-YY265</strain>
    </source>
</reference>
<dbReference type="AlphaFoldDB" id="A0A418KPK8"/>
<evidence type="ECO:0000256" key="6">
    <source>
        <dbReference type="ARBA" id="ARBA00023118"/>
    </source>
</evidence>
<protein>
    <recommendedName>
        <fullName evidence="10">Pycsar effector protein domain-containing protein</fullName>
    </recommendedName>
</protein>
<dbReference type="GO" id="GO:0000166">
    <property type="term" value="F:nucleotide binding"/>
    <property type="evidence" value="ECO:0007669"/>
    <property type="project" value="UniProtKB-KW"/>
</dbReference>
<evidence type="ECO:0000259" key="10">
    <source>
        <dbReference type="Pfam" id="PF18967"/>
    </source>
</evidence>
<evidence type="ECO:0000256" key="8">
    <source>
        <dbReference type="SAM" id="MobiDB-lite"/>
    </source>
</evidence>
<evidence type="ECO:0000313" key="11">
    <source>
        <dbReference type="EMBL" id="RIQ21052.1"/>
    </source>
</evidence>
<evidence type="ECO:0000256" key="4">
    <source>
        <dbReference type="ARBA" id="ARBA00022741"/>
    </source>
</evidence>
<evidence type="ECO:0000256" key="3">
    <source>
        <dbReference type="ARBA" id="ARBA00022692"/>
    </source>
</evidence>
<keyword evidence="4" id="KW-0547">Nucleotide-binding</keyword>
<feature type="region of interest" description="Disordered" evidence="8">
    <location>
        <begin position="27"/>
        <end position="48"/>
    </location>
</feature>
<proteinExistence type="predicted"/>
<gene>
    <name evidence="11" type="ORF">DY240_15985</name>
</gene>
<dbReference type="Pfam" id="PF18967">
    <property type="entry name" value="PycTM"/>
    <property type="match status" value="1"/>
</dbReference>
<dbReference type="RefSeq" id="WP_119660847.1">
    <property type="nucleotide sequence ID" value="NZ_QUAL01000154.1"/>
</dbReference>
<comment type="caution">
    <text evidence="11">The sequence shown here is derived from an EMBL/GenBank/DDBJ whole genome shotgun (WGS) entry which is preliminary data.</text>
</comment>
<keyword evidence="5 9" id="KW-1133">Transmembrane helix</keyword>
<evidence type="ECO:0000256" key="9">
    <source>
        <dbReference type="SAM" id="Phobius"/>
    </source>
</evidence>
<name>A0A418KPK8_9ACTN</name>
<feature type="compositionally biased region" description="Acidic residues" evidence="8">
    <location>
        <begin position="32"/>
        <end position="48"/>
    </location>
</feature>
<dbReference type="Proteomes" id="UP000284057">
    <property type="component" value="Unassembled WGS sequence"/>
</dbReference>
<dbReference type="OrthoDB" id="4550756at2"/>
<keyword evidence="2" id="KW-1003">Cell membrane</keyword>
<organism evidence="11 12">
    <name type="scientific">Jiangella rhizosphaerae</name>
    <dbReference type="NCBI Taxonomy" id="2293569"/>
    <lineage>
        <taxon>Bacteria</taxon>
        <taxon>Bacillati</taxon>
        <taxon>Actinomycetota</taxon>
        <taxon>Actinomycetes</taxon>
        <taxon>Jiangellales</taxon>
        <taxon>Jiangellaceae</taxon>
        <taxon>Jiangella</taxon>
    </lineage>
</organism>
<feature type="transmembrane region" description="Helical" evidence="9">
    <location>
        <begin position="71"/>
        <end position="89"/>
    </location>
</feature>
<keyword evidence="7 9" id="KW-0472">Membrane</keyword>
<keyword evidence="3 9" id="KW-0812">Transmembrane</keyword>
<evidence type="ECO:0000256" key="2">
    <source>
        <dbReference type="ARBA" id="ARBA00022475"/>
    </source>
</evidence>
<evidence type="ECO:0000256" key="7">
    <source>
        <dbReference type="ARBA" id="ARBA00023136"/>
    </source>
</evidence>
<dbReference type="GO" id="GO:0051607">
    <property type="term" value="P:defense response to virus"/>
    <property type="evidence" value="ECO:0007669"/>
    <property type="project" value="UniProtKB-KW"/>
</dbReference>
<feature type="domain" description="Pycsar effector protein" evidence="10">
    <location>
        <begin position="53"/>
        <end position="230"/>
    </location>
</feature>
<keyword evidence="12" id="KW-1185">Reference proteome</keyword>
<evidence type="ECO:0000256" key="5">
    <source>
        <dbReference type="ARBA" id="ARBA00022989"/>
    </source>
</evidence>
<accession>A0A418KPK8</accession>
<feature type="transmembrane region" description="Helical" evidence="9">
    <location>
        <begin position="95"/>
        <end position="122"/>
    </location>
</feature>
<comment type="subcellular location">
    <subcellularLocation>
        <location evidence="1">Cell membrane</location>
    </subcellularLocation>
</comment>
<dbReference type="GO" id="GO:0005886">
    <property type="term" value="C:plasma membrane"/>
    <property type="evidence" value="ECO:0007669"/>
    <property type="project" value="UniProtKB-SubCell"/>
</dbReference>
<evidence type="ECO:0000256" key="1">
    <source>
        <dbReference type="ARBA" id="ARBA00004236"/>
    </source>
</evidence>
<feature type="transmembrane region" description="Helical" evidence="9">
    <location>
        <begin position="213"/>
        <end position="233"/>
    </location>
</feature>
<keyword evidence="6" id="KW-0051">Antiviral defense</keyword>
<dbReference type="InterPro" id="IPR043760">
    <property type="entry name" value="PycTM_dom"/>
</dbReference>
<dbReference type="EMBL" id="QUAL01000154">
    <property type="protein sequence ID" value="RIQ21052.1"/>
    <property type="molecule type" value="Genomic_DNA"/>
</dbReference>
<sequence length="236" mass="25256">MEMPVLRDLCEMSDPFGKLRFMASSNDKDVEAEPDELPDVEPDVGQDADPDQAWRALGLINDWIKHAEAKVGATLASSGVAGVMLYNLVKEQSDPGVWLSAVAVACTAAIIAAGSAAAMALVPRVSIVSRRRTREAQNPPITRGDGPAAVPEDPVNLLFFSNIARHYEGDGPSYVQVLRSLTADREALTQQIAHQVHANAIVAHRKFAWADRAIKFLVVALVLLGALAMIIGLKGG</sequence>